<dbReference type="AlphaFoldDB" id="A0AAW8Q572"/>
<evidence type="ECO:0000256" key="2">
    <source>
        <dbReference type="ARBA" id="ARBA00023122"/>
    </source>
</evidence>
<evidence type="ECO:0000313" key="7">
    <source>
        <dbReference type="EMBL" id="MDS1821623.1"/>
    </source>
</evidence>
<feature type="signal peptide" evidence="5">
    <location>
        <begin position="1"/>
        <end position="20"/>
    </location>
</feature>
<evidence type="ECO:0000256" key="1">
    <source>
        <dbReference type="ARBA" id="ARBA00022737"/>
    </source>
</evidence>
<feature type="chain" id="PRO_5043532828" evidence="5">
    <location>
        <begin position="21"/>
        <end position="311"/>
    </location>
</feature>
<proteinExistence type="predicted"/>
<dbReference type="SMART" id="SM00116">
    <property type="entry name" value="CBS"/>
    <property type="match status" value="2"/>
</dbReference>
<dbReference type="EMBL" id="JAUHGG010000003">
    <property type="protein sequence ID" value="MDS1821623.1"/>
    <property type="molecule type" value="Genomic_DNA"/>
</dbReference>
<evidence type="ECO:0000256" key="3">
    <source>
        <dbReference type="PROSITE-ProRule" id="PRU00703"/>
    </source>
</evidence>
<keyword evidence="5" id="KW-0732">Signal</keyword>
<dbReference type="RefSeq" id="WP_311020534.1">
    <property type="nucleotide sequence ID" value="NZ_JAUHGG010000003.1"/>
</dbReference>
<feature type="transmembrane region" description="Helical" evidence="4">
    <location>
        <begin position="86"/>
        <end position="102"/>
    </location>
</feature>
<feature type="domain" description="CBS" evidence="6">
    <location>
        <begin position="258"/>
        <end position="311"/>
    </location>
</feature>
<dbReference type="PANTHER" id="PTHR22777">
    <property type="entry name" value="HEMOLYSIN-RELATED"/>
    <property type="match status" value="1"/>
</dbReference>
<sequence>MNLFLTTFGVVFTSMLFSLAESSVVGSNEFKVKNMIKQEVSGSSDLLKVISQRGKYLTSIIFMNTIVNIGGSMLIGSLAAKHFHDFYYTAFITSVTVVMLFLSEIKPKVFAASRPEKVGKLIAKPLILITTLISPIIYLINLLVGSKSESDKLTICELDYMLKSAHDLGVINNKEANFIQNLFSIRERKASELIIKDCEIQTVPIHETLEFAKELALSSNLKRFIATNKHNQPVGVVFKSDILANLISGDEKMSIAEIVHPVLVCQDDKSMMELLEKLYRTDTHLAVVTDEEGEMIGVVTLSNIQESILSV</sequence>
<evidence type="ECO:0000259" key="6">
    <source>
        <dbReference type="PROSITE" id="PS51371"/>
    </source>
</evidence>
<feature type="domain" description="CBS" evidence="6">
    <location>
        <begin position="194"/>
        <end position="252"/>
    </location>
</feature>
<keyword evidence="4" id="KW-1133">Transmembrane helix</keyword>
<dbReference type="Pfam" id="PF00571">
    <property type="entry name" value="CBS"/>
    <property type="match status" value="1"/>
</dbReference>
<keyword evidence="2 3" id="KW-0129">CBS domain</keyword>
<keyword evidence="4" id="KW-0812">Transmembrane</keyword>
<feature type="transmembrane region" description="Helical" evidence="4">
    <location>
        <begin position="122"/>
        <end position="144"/>
    </location>
</feature>
<reference evidence="7" key="1">
    <citation type="submission" date="2023-06" db="EMBL/GenBank/DDBJ databases">
        <title>Genomic Diversity of Vibrio spp. and Metagenomic Analysis of Pathogens in Florida Gulf Coastal Waters Following Hurricane Ian.</title>
        <authorList>
            <person name="Brumfield K.D."/>
        </authorList>
    </citation>
    <scope>NUCLEOTIDE SEQUENCE</scope>
    <source>
        <strain evidence="7">WBS2B-138</strain>
    </source>
</reference>
<accession>A0AAW8Q572</accession>
<dbReference type="GO" id="GO:0005886">
    <property type="term" value="C:plasma membrane"/>
    <property type="evidence" value="ECO:0007669"/>
    <property type="project" value="TreeGrafter"/>
</dbReference>
<dbReference type="Pfam" id="PF01595">
    <property type="entry name" value="CNNM"/>
    <property type="match status" value="1"/>
</dbReference>
<evidence type="ECO:0000313" key="8">
    <source>
        <dbReference type="Proteomes" id="UP001253193"/>
    </source>
</evidence>
<feature type="transmembrane region" description="Helical" evidence="4">
    <location>
        <begin position="56"/>
        <end position="79"/>
    </location>
</feature>
<keyword evidence="1" id="KW-0677">Repeat</keyword>
<comment type="caution">
    <text evidence="7">The sequence shown here is derived from an EMBL/GenBank/DDBJ whole genome shotgun (WGS) entry which is preliminary data.</text>
</comment>
<evidence type="ECO:0000256" key="4">
    <source>
        <dbReference type="SAM" id="Phobius"/>
    </source>
</evidence>
<name>A0AAW8Q572_VIBPH</name>
<dbReference type="Proteomes" id="UP001253193">
    <property type="component" value="Unassembled WGS sequence"/>
</dbReference>
<dbReference type="InterPro" id="IPR002550">
    <property type="entry name" value="CNNM"/>
</dbReference>
<gene>
    <name evidence="7" type="ORF">QX249_13195</name>
</gene>
<evidence type="ECO:0000256" key="5">
    <source>
        <dbReference type="SAM" id="SignalP"/>
    </source>
</evidence>
<dbReference type="PANTHER" id="PTHR22777:SF17">
    <property type="entry name" value="UPF0053 PROTEIN SLL0260"/>
    <property type="match status" value="1"/>
</dbReference>
<dbReference type="PROSITE" id="PS51371">
    <property type="entry name" value="CBS"/>
    <property type="match status" value="2"/>
</dbReference>
<dbReference type="Gene3D" id="3.10.580.10">
    <property type="entry name" value="CBS-domain"/>
    <property type="match status" value="1"/>
</dbReference>
<keyword evidence="4" id="KW-0472">Membrane</keyword>
<dbReference type="SUPFAM" id="SSF54631">
    <property type="entry name" value="CBS-domain pair"/>
    <property type="match status" value="1"/>
</dbReference>
<organism evidence="7 8">
    <name type="scientific">Vibrio parahaemolyticus</name>
    <dbReference type="NCBI Taxonomy" id="670"/>
    <lineage>
        <taxon>Bacteria</taxon>
        <taxon>Pseudomonadati</taxon>
        <taxon>Pseudomonadota</taxon>
        <taxon>Gammaproteobacteria</taxon>
        <taxon>Vibrionales</taxon>
        <taxon>Vibrionaceae</taxon>
        <taxon>Vibrio</taxon>
    </lineage>
</organism>
<protein>
    <submittedName>
        <fullName evidence="7">CNNM domain-containing protein</fullName>
    </submittedName>
</protein>
<dbReference type="InterPro" id="IPR000644">
    <property type="entry name" value="CBS_dom"/>
</dbReference>
<dbReference type="InterPro" id="IPR046342">
    <property type="entry name" value="CBS_dom_sf"/>
</dbReference>